<feature type="transmembrane region" description="Helical" evidence="6">
    <location>
        <begin position="220"/>
        <end position="244"/>
    </location>
</feature>
<dbReference type="InterPro" id="IPR036259">
    <property type="entry name" value="MFS_trans_sf"/>
</dbReference>
<proteinExistence type="predicted"/>
<comment type="subcellular location">
    <subcellularLocation>
        <location evidence="1">Cell membrane</location>
        <topology evidence="1">Multi-pass membrane protein</topology>
    </subcellularLocation>
</comment>
<feature type="transmembrane region" description="Helical" evidence="6">
    <location>
        <begin position="157"/>
        <end position="183"/>
    </location>
</feature>
<feature type="transmembrane region" description="Helical" evidence="6">
    <location>
        <begin position="256"/>
        <end position="276"/>
    </location>
</feature>
<keyword evidence="2" id="KW-1003">Cell membrane</keyword>
<dbReference type="InterPro" id="IPR011701">
    <property type="entry name" value="MFS"/>
</dbReference>
<keyword evidence="4 6" id="KW-1133">Transmembrane helix</keyword>
<dbReference type="Gene3D" id="1.20.1250.20">
    <property type="entry name" value="MFS general substrate transporter like domains"/>
    <property type="match status" value="1"/>
</dbReference>
<reference evidence="8 9" key="1">
    <citation type="submission" date="2017-07" db="EMBL/GenBank/DDBJ databases">
        <title>Amycolatopsis antarcticus sp. nov., isolated from the surface of an Antarcticus brown macroalga.</title>
        <authorList>
            <person name="Wang J."/>
            <person name="Leiva S."/>
            <person name="Huang J."/>
            <person name="Huang Y."/>
        </authorList>
    </citation>
    <scope>NUCLEOTIDE SEQUENCE [LARGE SCALE GENOMIC DNA]</scope>
    <source>
        <strain evidence="8 9">AU-G6</strain>
    </source>
</reference>
<dbReference type="AlphaFoldDB" id="A0A263D445"/>
<keyword evidence="9" id="KW-1185">Reference proteome</keyword>
<dbReference type="PANTHER" id="PTHR23513">
    <property type="entry name" value="INTEGRAL MEMBRANE EFFLUX PROTEIN-RELATED"/>
    <property type="match status" value="1"/>
</dbReference>
<dbReference type="Pfam" id="PF07690">
    <property type="entry name" value="MFS_1"/>
    <property type="match status" value="1"/>
</dbReference>
<comment type="caution">
    <text evidence="8">The sequence shown here is derived from an EMBL/GenBank/DDBJ whole genome shotgun (WGS) entry which is preliminary data.</text>
</comment>
<feature type="transmembrane region" description="Helical" evidence="6">
    <location>
        <begin position="312"/>
        <end position="334"/>
    </location>
</feature>
<feature type="transmembrane region" description="Helical" evidence="6">
    <location>
        <begin position="76"/>
        <end position="96"/>
    </location>
</feature>
<evidence type="ECO:0000256" key="4">
    <source>
        <dbReference type="ARBA" id="ARBA00022989"/>
    </source>
</evidence>
<evidence type="ECO:0000259" key="7">
    <source>
        <dbReference type="PROSITE" id="PS50850"/>
    </source>
</evidence>
<evidence type="ECO:0000313" key="9">
    <source>
        <dbReference type="Proteomes" id="UP000242444"/>
    </source>
</evidence>
<feature type="transmembrane region" description="Helical" evidence="6">
    <location>
        <begin position="283"/>
        <end position="300"/>
    </location>
</feature>
<organism evidence="8 9">
    <name type="scientific">Amycolatopsis antarctica</name>
    <dbReference type="NCBI Taxonomy" id="1854586"/>
    <lineage>
        <taxon>Bacteria</taxon>
        <taxon>Bacillati</taxon>
        <taxon>Actinomycetota</taxon>
        <taxon>Actinomycetes</taxon>
        <taxon>Pseudonocardiales</taxon>
        <taxon>Pseudonocardiaceae</taxon>
        <taxon>Amycolatopsis</taxon>
    </lineage>
</organism>
<dbReference type="RefSeq" id="WP_094862837.1">
    <property type="nucleotide sequence ID" value="NZ_NKYE01000006.1"/>
</dbReference>
<feature type="transmembrane region" description="Helical" evidence="6">
    <location>
        <begin position="49"/>
        <end position="69"/>
    </location>
</feature>
<evidence type="ECO:0000256" key="6">
    <source>
        <dbReference type="SAM" id="Phobius"/>
    </source>
</evidence>
<dbReference type="SUPFAM" id="SSF103473">
    <property type="entry name" value="MFS general substrate transporter"/>
    <property type="match status" value="1"/>
</dbReference>
<protein>
    <submittedName>
        <fullName evidence="8">MFS transporter</fullName>
    </submittedName>
</protein>
<dbReference type="InParanoid" id="A0A263D445"/>
<feature type="transmembrane region" description="Helical" evidence="6">
    <location>
        <begin position="346"/>
        <end position="368"/>
    </location>
</feature>
<name>A0A263D445_9PSEU</name>
<gene>
    <name evidence="8" type="ORF">CFN78_12095</name>
</gene>
<keyword evidence="3 6" id="KW-0812">Transmembrane</keyword>
<feature type="transmembrane region" description="Helical" evidence="6">
    <location>
        <begin position="374"/>
        <end position="398"/>
    </location>
</feature>
<feature type="domain" description="Major facilitator superfamily (MFS) profile" evidence="7">
    <location>
        <begin position="296"/>
        <end position="412"/>
    </location>
</feature>
<dbReference type="PROSITE" id="PS50850">
    <property type="entry name" value="MFS"/>
    <property type="match status" value="1"/>
</dbReference>
<dbReference type="CDD" id="cd06173">
    <property type="entry name" value="MFS_MefA_like"/>
    <property type="match status" value="1"/>
</dbReference>
<accession>A0A263D445</accession>
<dbReference type="GO" id="GO:0022857">
    <property type="term" value="F:transmembrane transporter activity"/>
    <property type="evidence" value="ECO:0007669"/>
    <property type="project" value="InterPro"/>
</dbReference>
<dbReference type="InterPro" id="IPR020846">
    <property type="entry name" value="MFS_dom"/>
</dbReference>
<evidence type="ECO:0000256" key="2">
    <source>
        <dbReference type="ARBA" id="ARBA00022475"/>
    </source>
</evidence>
<dbReference type="GO" id="GO:0005886">
    <property type="term" value="C:plasma membrane"/>
    <property type="evidence" value="ECO:0007669"/>
    <property type="project" value="UniProtKB-SubCell"/>
</dbReference>
<dbReference type="PANTHER" id="PTHR23513:SF6">
    <property type="entry name" value="MAJOR FACILITATOR SUPERFAMILY ASSOCIATED DOMAIN-CONTAINING PROTEIN"/>
    <property type="match status" value="1"/>
</dbReference>
<sequence length="412" mass="41449">MSGVRLLREPAFARLCLASFLSESAEWMLQVALPVLVFQATGSASLTAAGMVLGLLPAVLLSPLAGVLADRWDRRLLLCGTAVAQLLVALPLLAAAGNLPIVYAVMAGQAASAAVFEPARNALVPDLLGPDRVVPGNGLIGVGASVARLTGAWAGGVLLAAGGLPAVLAGYGGALALSVALLAPRFARAPVVAQPAPAGSAWRQWLDGLAEFRRDRTLRVAGAVLLVMSVAQGMFLVLFVLFVLRGIGGDEADVGLLRGVQAIGGIAAGVALATVARRTAPPVLLGTGTVLVGLVSLLIWHTPAFTSATSVYVVLFALVGAPAVLSMAGLTGVLQNATEPRMTGRVLGTAFAGVAAGTATGMLAAGALADRAGLPVLLTAQALLYVLAGLLALFGLVLRVSVRLRAPLTGTG</sequence>
<dbReference type="Proteomes" id="UP000242444">
    <property type="component" value="Unassembled WGS sequence"/>
</dbReference>
<evidence type="ECO:0000313" key="8">
    <source>
        <dbReference type="EMBL" id="OZM72979.1"/>
    </source>
</evidence>
<evidence type="ECO:0000256" key="3">
    <source>
        <dbReference type="ARBA" id="ARBA00022692"/>
    </source>
</evidence>
<keyword evidence="5 6" id="KW-0472">Membrane</keyword>
<dbReference type="EMBL" id="NKYE01000006">
    <property type="protein sequence ID" value="OZM72979.1"/>
    <property type="molecule type" value="Genomic_DNA"/>
</dbReference>
<dbReference type="OrthoDB" id="3810421at2"/>
<evidence type="ECO:0000256" key="5">
    <source>
        <dbReference type="ARBA" id="ARBA00023136"/>
    </source>
</evidence>
<evidence type="ECO:0000256" key="1">
    <source>
        <dbReference type="ARBA" id="ARBA00004651"/>
    </source>
</evidence>